<evidence type="ECO:0000313" key="4">
    <source>
        <dbReference type="Proteomes" id="UP001063782"/>
    </source>
</evidence>
<sequence length="223" mass="24461">MKYCLNSFVVLATSCALFACQSPADEPAQANVGKTIQNNTKQVNSNQEQALLGDATTTDGQKSQQATQDLSKNPVEQQPLYDVELVITQENAIGLSEALNQHNDPNYGDMYITHKPYRIVVLFTDADTPKRQAWFARLPTKLKKQAVLKTSKYSIATADKGMNQISGQLMQAGVDFAGGFDVQMQVFHISVSPEKYDIAKQAMAGLDFVQDIRLVGQGLPVSE</sequence>
<dbReference type="Proteomes" id="UP001063782">
    <property type="component" value="Chromosome"/>
</dbReference>
<feature type="signal peptide" evidence="2">
    <location>
        <begin position="1"/>
        <end position="19"/>
    </location>
</feature>
<accession>A0ABY6F6J1</accession>
<protein>
    <submittedName>
        <fullName evidence="3">Uncharacterized protein</fullName>
    </submittedName>
</protein>
<name>A0ABY6F6J1_9GAMM</name>
<evidence type="ECO:0000313" key="3">
    <source>
        <dbReference type="EMBL" id="UXZ05495.1"/>
    </source>
</evidence>
<dbReference type="RefSeq" id="WP_263076995.1">
    <property type="nucleotide sequence ID" value="NZ_CP089977.1"/>
</dbReference>
<feature type="chain" id="PRO_5045897298" evidence="2">
    <location>
        <begin position="20"/>
        <end position="223"/>
    </location>
</feature>
<evidence type="ECO:0000256" key="2">
    <source>
        <dbReference type="SAM" id="SignalP"/>
    </source>
</evidence>
<keyword evidence="2" id="KW-0732">Signal</keyword>
<dbReference type="PROSITE" id="PS51257">
    <property type="entry name" value="PROKAR_LIPOPROTEIN"/>
    <property type="match status" value="1"/>
</dbReference>
<dbReference type="EMBL" id="CP089977">
    <property type="protein sequence ID" value="UXZ05495.1"/>
    <property type="molecule type" value="Genomic_DNA"/>
</dbReference>
<organism evidence="3 4">
    <name type="scientific">Moraxella nasicaprae</name>
    <dbReference type="NCBI Taxonomy" id="2904122"/>
    <lineage>
        <taxon>Bacteria</taxon>
        <taxon>Pseudomonadati</taxon>
        <taxon>Pseudomonadota</taxon>
        <taxon>Gammaproteobacteria</taxon>
        <taxon>Moraxellales</taxon>
        <taxon>Moraxellaceae</taxon>
        <taxon>Moraxella</taxon>
    </lineage>
</organism>
<reference evidence="3" key="1">
    <citation type="submission" date="2021-12" db="EMBL/GenBank/DDBJ databases">
        <title>taxonomy of Moraxella sp. ZY201224.</title>
        <authorList>
            <person name="Li F."/>
        </authorList>
    </citation>
    <scope>NUCLEOTIDE SEQUENCE</scope>
    <source>
        <strain evidence="3">ZY201224</strain>
    </source>
</reference>
<gene>
    <name evidence="3" type="ORF">LU297_03350</name>
</gene>
<evidence type="ECO:0000256" key="1">
    <source>
        <dbReference type="SAM" id="MobiDB-lite"/>
    </source>
</evidence>
<feature type="region of interest" description="Disordered" evidence="1">
    <location>
        <begin position="55"/>
        <end position="74"/>
    </location>
</feature>
<proteinExistence type="predicted"/>
<keyword evidence="4" id="KW-1185">Reference proteome</keyword>